<feature type="binding site" evidence="2">
    <location>
        <begin position="129"/>
        <end position="130"/>
    </location>
    <ligand>
        <name>ATP</name>
        <dbReference type="ChEBI" id="CHEBI:30616"/>
    </ligand>
</feature>
<dbReference type="AlphaFoldDB" id="Q30VD3"/>
<keyword evidence="6" id="KW-1185">Reference proteome</keyword>
<sequence>MSTMTSEDAFLACIDRHFCNEHPHMLRGRGDDCCELACPPRMTLSTDLFMQDTHFRLSYFSAADIGHKALAVNISDIAAAGARPLGFSMGLMVPEKQPGPHRLTGAFWDSLFDGMAQLARSHGMALTGGDLTRAGTFGLCVTVWGGPCGDAPFLRRTGCRPGDAVFLAGEAGLARTGLMALEAMGAEAAGEYPHAVAAHLRPVPLVRSGQRLAALQGARPQSRITLMDLSDGLARDLPRLFAAGEGTCGASLVLPDASLHPDVRRWAAEQGTDAAVHAFCGGEDYALLGTCAPEAVADVIEAAACDGVPVRVLGTVHGEPVVMLNGVPVTGGGFDHFSG</sequence>
<dbReference type="CDD" id="cd02194">
    <property type="entry name" value="ThiL"/>
    <property type="match status" value="1"/>
</dbReference>
<dbReference type="Pfam" id="PF00586">
    <property type="entry name" value="AIRS"/>
    <property type="match status" value="1"/>
</dbReference>
<feature type="binding site" evidence="2">
    <location>
        <position position="76"/>
    </location>
    <ligand>
        <name>Mg(2+)</name>
        <dbReference type="ChEBI" id="CHEBI:18420"/>
        <label>3</label>
    </ligand>
</feature>
<reference evidence="5 6" key="1">
    <citation type="journal article" date="2011" name="J. Bacteriol.">
        <title>Complete genome sequence and updated annotation of Desulfovibrio alaskensis G20.</title>
        <authorList>
            <person name="Hauser L.J."/>
            <person name="Land M.L."/>
            <person name="Brown S.D."/>
            <person name="Larimer F."/>
            <person name="Keller K.L."/>
            <person name="Rapp-Giles B.J."/>
            <person name="Price M.N."/>
            <person name="Lin M."/>
            <person name="Bruce D.C."/>
            <person name="Detter J.C."/>
            <person name="Tapia R."/>
            <person name="Han C.S."/>
            <person name="Goodwin L.A."/>
            <person name="Cheng J.F."/>
            <person name="Pitluck S."/>
            <person name="Copeland A."/>
            <person name="Lucas S."/>
            <person name="Nolan M."/>
            <person name="Lapidus A.L."/>
            <person name="Palumbo A.V."/>
            <person name="Wall J.D."/>
        </authorList>
    </citation>
    <scope>NUCLEOTIDE SEQUENCE [LARGE SCALE GENOMIC DNA]</scope>
    <source>
        <strain evidence="6">ATCC BAA 1058 / DSM 17464 / G20</strain>
    </source>
</reference>
<dbReference type="InterPro" id="IPR010918">
    <property type="entry name" value="PurM-like_C_dom"/>
</dbReference>
<evidence type="ECO:0000313" key="6">
    <source>
        <dbReference type="Proteomes" id="UP000002710"/>
    </source>
</evidence>
<dbReference type="SUPFAM" id="SSF55326">
    <property type="entry name" value="PurM N-terminal domain-like"/>
    <property type="match status" value="1"/>
</dbReference>
<dbReference type="GO" id="GO:0009228">
    <property type="term" value="P:thiamine biosynthetic process"/>
    <property type="evidence" value="ECO:0007669"/>
    <property type="project" value="UniProtKB-KW"/>
</dbReference>
<dbReference type="HOGENOM" id="CLU_046964_1_1_7"/>
<dbReference type="InterPro" id="IPR036921">
    <property type="entry name" value="PurM-like_N_sf"/>
</dbReference>
<feature type="binding site" evidence="2">
    <location>
        <position position="228"/>
    </location>
    <ligand>
        <name>Mg(2+)</name>
        <dbReference type="ChEBI" id="CHEBI:18420"/>
        <label>3</label>
    </ligand>
</feature>
<dbReference type="InterPro" id="IPR036676">
    <property type="entry name" value="PurM-like_C_sf"/>
</dbReference>
<feature type="binding site" evidence="2">
    <location>
        <position position="32"/>
    </location>
    <ligand>
        <name>Mg(2+)</name>
        <dbReference type="ChEBI" id="CHEBI:18420"/>
        <label>3</label>
    </ligand>
</feature>
<feature type="binding site" evidence="2">
    <location>
        <position position="130"/>
    </location>
    <ligand>
        <name>Mg(2+)</name>
        <dbReference type="ChEBI" id="CHEBI:18420"/>
        <label>1</label>
    </ligand>
</feature>
<feature type="binding site" evidence="2">
    <location>
        <position position="47"/>
    </location>
    <ligand>
        <name>Mg(2+)</name>
        <dbReference type="ChEBI" id="CHEBI:18420"/>
        <label>2</label>
    </ligand>
</feature>
<feature type="binding site" evidence="2">
    <location>
        <position position="334"/>
    </location>
    <ligand>
        <name>substrate</name>
    </ligand>
</feature>
<feature type="binding site" evidence="2">
    <location>
        <position position="156"/>
    </location>
    <ligand>
        <name>ATP</name>
        <dbReference type="ChEBI" id="CHEBI:30616"/>
    </ligand>
</feature>
<evidence type="ECO:0000256" key="2">
    <source>
        <dbReference type="HAMAP-Rule" id="MF_02128"/>
    </source>
</evidence>
<dbReference type="EMBL" id="CP000112">
    <property type="protein sequence ID" value="ABB40363.1"/>
    <property type="molecule type" value="Genomic_DNA"/>
</dbReference>
<comment type="caution">
    <text evidence="2">Lacks conserved residue(s) required for the propagation of feature annotation.</text>
</comment>
<keyword evidence="2 5" id="KW-0808">Transferase</keyword>
<comment type="catalytic activity">
    <reaction evidence="2">
        <text>thiamine phosphate + ATP = thiamine diphosphate + ADP</text>
        <dbReference type="Rhea" id="RHEA:15913"/>
        <dbReference type="ChEBI" id="CHEBI:30616"/>
        <dbReference type="ChEBI" id="CHEBI:37575"/>
        <dbReference type="ChEBI" id="CHEBI:58937"/>
        <dbReference type="ChEBI" id="CHEBI:456216"/>
        <dbReference type="EC" id="2.7.4.16"/>
    </reaction>
</comment>
<protein>
    <recommendedName>
        <fullName evidence="2">Thiamine-monophosphate kinase</fullName>
        <shortName evidence="2">TMP kinase</shortName>
        <shortName evidence="2">Thiamine-phosphate kinase</shortName>
        <ecNumber evidence="2">2.7.4.16</ecNumber>
    </recommendedName>
</protein>
<comment type="miscellaneous">
    <text evidence="2">Reaction mechanism of ThiL seems to utilize a direct, inline transfer of the gamma-phosphate of ATP to TMP rather than a phosphorylated enzyme intermediate.</text>
</comment>
<feature type="binding site" evidence="2">
    <location>
        <position position="54"/>
    </location>
    <ligand>
        <name>substrate</name>
    </ligand>
</feature>
<evidence type="ECO:0000259" key="3">
    <source>
        <dbReference type="Pfam" id="PF00586"/>
    </source>
</evidence>
<dbReference type="KEGG" id="dde:Dde_3570"/>
<dbReference type="RefSeq" id="WP_011369251.1">
    <property type="nucleotide sequence ID" value="NC_007519.1"/>
</dbReference>
<dbReference type="STRING" id="207559.Dde_3570"/>
<dbReference type="GO" id="GO:0000287">
    <property type="term" value="F:magnesium ion binding"/>
    <property type="evidence" value="ECO:0007669"/>
    <property type="project" value="UniProtKB-UniRule"/>
</dbReference>
<dbReference type="Proteomes" id="UP000002710">
    <property type="component" value="Chromosome"/>
</dbReference>
<feature type="binding site" evidence="2">
    <location>
        <position position="231"/>
    </location>
    <ligand>
        <name>Mg(2+)</name>
        <dbReference type="ChEBI" id="CHEBI:18420"/>
        <label>5</label>
    </ligand>
</feature>
<organism evidence="5 6">
    <name type="scientific">Oleidesulfovibrio alaskensis (strain ATCC BAA-1058 / DSM 17464 / G20)</name>
    <name type="common">Desulfovibrio alaskensis</name>
    <dbReference type="NCBI Taxonomy" id="207559"/>
    <lineage>
        <taxon>Bacteria</taxon>
        <taxon>Pseudomonadati</taxon>
        <taxon>Thermodesulfobacteriota</taxon>
        <taxon>Desulfovibrionia</taxon>
        <taxon>Desulfovibrionales</taxon>
        <taxon>Desulfovibrionaceae</taxon>
        <taxon>Oleidesulfovibrio</taxon>
    </lineage>
</organism>
<dbReference type="GO" id="GO:0005524">
    <property type="term" value="F:ATP binding"/>
    <property type="evidence" value="ECO:0007669"/>
    <property type="project" value="UniProtKB-UniRule"/>
</dbReference>
<dbReference type="Pfam" id="PF02769">
    <property type="entry name" value="AIRS_C"/>
    <property type="match status" value="1"/>
</dbReference>
<dbReference type="PANTHER" id="PTHR30270:SF0">
    <property type="entry name" value="THIAMINE-MONOPHOSPHATE KINASE"/>
    <property type="match status" value="1"/>
</dbReference>
<keyword evidence="2 5" id="KW-0418">Kinase</keyword>
<evidence type="ECO:0000259" key="4">
    <source>
        <dbReference type="Pfam" id="PF02769"/>
    </source>
</evidence>
<keyword evidence="2" id="KW-0479">Metal-binding</keyword>
<dbReference type="PIRSF" id="PIRSF005303">
    <property type="entry name" value="Thiam_monoph_kin"/>
    <property type="match status" value="1"/>
</dbReference>
<dbReference type="Gene3D" id="3.30.1330.10">
    <property type="entry name" value="PurM-like, N-terminal domain"/>
    <property type="match status" value="1"/>
</dbReference>
<dbReference type="GO" id="GO:0009229">
    <property type="term" value="P:thiamine diphosphate biosynthetic process"/>
    <property type="evidence" value="ECO:0007669"/>
    <property type="project" value="UniProtKB-UniRule"/>
</dbReference>
<dbReference type="SUPFAM" id="SSF56042">
    <property type="entry name" value="PurM C-terminal domain-like"/>
    <property type="match status" value="1"/>
</dbReference>
<keyword evidence="1 2" id="KW-0784">Thiamine biosynthesis</keyword>
<dbReference type="UniPathway" id="UPA00060">
    <property type="reaction ID" value="UER00142"/>
</dbReference>
<name>Q30VD3_OLEA2</name>
<feature type="domain" description="PurM-like N-terminal" evidence="3">
    <location>
        <begin position="30"/>
        <end position="145"/>
    </location>
</feature>
<dbReference type="EC" id="2.7.4.16" evidence="2"/>
<feature type="binding site" evidence="2">
    <location>
        <position position="32"/>
    </location>
    <ligand>
        <name>Mg(2+)</name>
        <dbReference type="ChEBI" id="CHEBI:18420"/>
        <label>4</label>
    </ligand>
</feature>
<feature type="domain" description="PurM-like C-terminal" evidence="4">
    <location>
        <begin position="160"/>
        <end position="320"/>
    </location>
</feature>
<keyword evidence="2" id="KW-0460">Magnesium</keyword>
<keyword evidence="2" id="KW-0547">Nucleotide-binding</keyword>
<comment type="pathway">
    <text evidence="2">Cofactor biosynthesis; thiamine diphosphate biosynthesis; thiamine diphosphate from thiamine phosphate: step 1/1.</text>
</comment>
<feature type="binding site" evidence="2">
    <location>
        <position position="47"/>
    </location>
    <ligand>
        <name>Mg(2+)</name>
        <dbReference type="ChEBI" id="CHEBI:18420"/>
        <label>1</label>
    </ligand>
</feature>
<dbReference type="eggNOG" id="COG0611">
    <property type="taxonomic scope" value="Bacteria"/>
</dbReference>
<evidence type="ECO:0000256" key="1">
    <source>
        <dbReference type="ARBA" id="ARBA00022977"/>
    </source>
</evidence>
<feature type="binding site" evidence="2">
    <location>
        <position position="46"/>
    </location>
    <ligand>
        <name>Mg(2+)</name>
        <dbReference type="ChEBI" id="CHEBI:18420"/>
        <label>1</label>
    </ligand>
</feature>
<feature type="binding site" evidence="2">
    <location>
        <position position="45"/>
    </location>
    <ligand>
        <name>Mg(2+)</name>
        <dbReference type="ChEBI" id="CHEBI:18420"/>
        <label>4</label>
    </ligand>
</feature>
<feature type="binding site" evidence="2">
    <location>
        <position position="76"/>
    </location>
    <ligand>
        <name>Mg(2+)</name>
        <dbReference type="ChEBI" id="CHEBI:18420"/>
        <label>4</label>
    </ligand>
</feature>
<feature type="binding site" evidence="2">
    <location>
        <position position="76"/>
    </location>
    <ligand>
        <name>Mg(2+)</name>
        <dbReference type="ChEBI" id="CHEBI:18420"/>
        <label>2</label>
    </ligand>
</feature>
<evidence type="ECO:0000313" key="5">
    <source>
        <dbReference type="EMBL" id="ABB40363.1"/>
    </source>
</evidence>
<feature type="binding site" evidence="2">
    <location>
        <position position="230"/>
    </location>
    <ligand>
        <name>ATP</name>
        <dbReference type="ChEBI" id="CHEBI:30616"/>
    </ligand>
</feature>
<dbReference type="HAMAP" id="MF_02128">
    <property type="entry name" value="TMP_kinase"/>
    <property type="match status" value="1"/>
</dbReference>
<dbReference type="GO" id="GO:0009030">
    <property type="term" value="F:thiamine-phosphate kinase activity"/>
    <property type="evidence" value="ECO:0007669"/>
    <property type="project" value="UniProtKB-UniRule"/>
</dbReference>
<dbReference type="Gene3D" id="3.90.650.10">
    <property type="entry name" value="PurM-like C-terminal domain"/>
    <property type="match status" value="1"/>
</dbReference>
<keyword evidence="2" id="KW-0067">ATP-binding</keyword>
<comment type="similarity">
    <text evidence="2">Belongs to the thiamine-monophosphate kinase family.</text>
</comment>
<gene>
    <name evidence="2" type="primary">thiL</name>
    <name evidence="5" type="ordered locus">Dde_3570</name>
</gene>
<comment type="function">
    <text evidence="2">Catalyzes the ATP-dependent phosphorylation of thiamine-monophosphate (TMP) to form thiamine-pyrophosphate (TPP), the active form of vitamin B1.</text>
</comment>
<dbReference type="PANTHER" id="PTHR30270">
    <property type="entry name" value="THIAMINE-MONOPHOSPHATE KINASE"/>
    <property type="match status" value="1"/>
</dbReference>
<proteinExistence type="inferred from homology"/>
<feature type="binding site" evidence="2">
    <location>
        <position position="283"/>
    </location>
    <ligand>
        <name>substrate</name>
    </ligand>
</feature>
<dbReference type="InterPro" id="IPR006283">
    <property type="entry name" value="ThiL-like"/>
</dbReference>
<dbReference type="InterPro" id="IPR016188">
    <property type="entry name" value="PurM-like_N"/>
</dbReference>
<accession>Q30VD3</accession>